<name>A0A4Q5JB78_9ACTN</name>
<dbReference type="AlphaFoldDB" id="A0A4Q5JB78"/>
<evidence type="ECO:0000259" key="4">
    <source>
        <dbReference type="Pfam" id="PF13305"/>
    </source>
</evidence>
<dbReference type="InterPro" id="IPR009057">
    <property type="entry name" value="Homeodomain-like_sf"/>
</dbReference>
<protein>
    <submittedName>
        <fullName evidence="5">TetR/AcrR family transcriptional regulator</fullName>
    </submittedName>
</protein>
<feature type="domain" description="HTH-type transcriptional regulator MT1864/Rv1816-like C-terminal" evidence="4">
    <location>
        <begin position="98"/>
        <end position="243"/>
    </location>
</feature>
<dbReference type="SUPFAM" id="SSF46689">
    <property type="entry name" value="Homeodomain-like"/>
    <property type="match status" value="1"/>
</dbReference>
<sequence length="265" mass="28901">MTSTAQGAGPTRRERQRQATFDEIVEVARRLLREDRDVSIRAVATEMGLTAPALYRYVDSHAELLTLVARAIFVDVVAAMTVARDQHPDDDPAAQIIAGVAAFRTWALGNREEFRLVFASPPSPEAEANAHKPLLSLGDCAPEEMGAREFGTFFADIFGRLWVTYQFPVPADDDLPTGVLEALTGDDAEHKLGSPATGSPVTPGMLWLFERAWARIYGTVTLEVFGHVHPGLITSGALFEATVLDIGTDLGLADEWDRLRAVVRS</sequence>
<evidence type="ECO:0000313" key="5">
    <source>
        <dbReference type="EMBL" id="RYU15249.1"/>
    </source>
</evidence>
<dbReference type="PANTHER" id="PTHR30055">
    <property type="entry name" value="HTH-TYPE TRANSCRIPTIONAL REGULATOR RUTR"/>
    <property type="match status" value="1"/>
</dbReference>
<keyword evidence="2" id="KW-0238">DNA-binding</keyword>
<dbReference type="InterPro" id="IPR050109">
    <property type="entry name" value="HTH-type_TetR-like_transc_reg"/>
</dbReference>
<dbReference type="GO" id="GO:0003700">
    <property type="term" value="F:DNA-binding transcription factor activity"/>
    <property type="evidence" value="ECO:0007669"/>
    <property type="project" value="TreeGrafter"/>
</dbReference>
<dbReference type="OrthoDB" id="3210322at2"/>
<dbReference type="GO" id="GO:0000976">
    <property type="term" value="F:transcription cis-regulatory region binding"/>
    <property type="evidence" value="ECO:0007669"/>
    <property type="project" value="TreeGrafter"/>
</dbReference>
<dbReference type="InterPro" id="IPR025996">
    <property type="entry name" value="MT1864/Rv1816-like_C"/>
</dbReference>
<dbReference type="Proteomes" id="UP000291189">
    <property type="component" value="Unassembled WGS sequence"/>
</dbReference>
<evidence type="ECO:0000256" key="2">
    <source>
        <dbReference type="ARBA" id="ARBA00023125"/>
    </source>
</evidence>
<evidence type="ECO:0000256" key="1">
    <source>
        <dbReference type="ARBA" id="ARBA00023015"/>
    </source>
</evidence>
<evidence type="ECO:0000313" key="6">
    <source>
        <dbReference type="Proteomes" id="UP000291189"/>
    </source>
</evidence>
<gene>
    <name evidence="5" type="ORF">ETU37_01520</name>
</gene>
<dbReference type="EMBL" id="SDPU01000007">
    <property type="protein sequence ID" value="RYU15249.1"/>
    <property type="molecule type" value="Genomic_DNA"/>
</dbReference>
<dbReference type="SUPFAM" id="SSF48498">
    <property type="entry name" value="Tetracyclin repressor-like, C-terminal domain"/>
    <property type="match status" value="1"/>
</dbReference>
<dbReference type="InterPro" id="IPR036271">
    <property type="entry name" value="Tet_transcr_reg_TetR-rel_C_sf"/>
</dbReference>
<dbReference type="Pfam" id="PF13305">
    <property type="entry name" value="TetR_C_33"/>
    <property type="match status" value="1"/>
</dbReference>
<accession>A0A4Q5JB78</accession>
<keyword evidence="6" id="KW-1185">Reference proteome</keyword>
<proteinExistence type="predicted"/>
<reference evidence="5 6" key="1">
    <citation type="submission" date="2019-01" db="EMBL/GenBank/DDBJ databases">
        <title>Nocardioides guangzhouensis sp. nov., an actinobacterium isolated from soil.</title>
        <authorList>
            <person name="Fu Y."/>
            <person name="Cai Y."/>
            <person name="Lin Z."/>
            <person name="Chen P."/>
        </authorList>
    </citation>
    <scope>NUCLEOTIDE SEQUENCE [LARGE SCALE GENOMIC DNA]</scope>
    <source>
        <strain evidence="5 6">NBRC 105384</strain>
    </source>
</reference>
<comment type="caution">
    <text evidence="5">The sequence shown here is derived from an EMBL/GenBank/DDBJ whole genome shotgun (WGS) entry which is preliminary data.</text>
</comment>
<organism evidence="5 6">
    <name type="scientific">Nocardioides iriomotensis</name>
    <dbReference type="NCBI Taxonomy" id="715784"/>
    <lineage>
        <taxon>Bacteria</taxon>
        <taxon>Bacillati</taxon>
        <taxon>Actinomycetota</taxon>
        <taxon>Actinomycetes</taxon>
        <taxon>Propionibacteriales</taxon>
        <taxon>Nocardioidaceae</taxon>
        <taxon>Nocardioides</taxon>
    </lineage>
</organism>
<keyword evidence="1" id="KW-0805">Transcription regulation</keyword>
<dbReference type="RefSeq" id="WP_129985112.1">
    <property type="nucleotide sequence ID" value="NZ_SDPU01000007.1"/>
</dbReference>
<keyword evidence="3" id="KW-0804">Transcription</keyword>
<dbReference type="Gene3D" id="1.10.357.10">
    <property type="entry name" value="Tetracycline Repressor, domain 2"/>
    <property type="match status" value="1"/>
</dbReference>
<evidence type="ECO:0000256" key="3">
    <source>
        <dbReference type="ARBA" id="ARBA00023163"/>
    </source>
</evidence>
<dbReference type="PANTHER" id="PTHR30055:SF243">
    <property type="entry name" value="HTH-TYPE TRANSCRIPTIONAL REGULATOR RV1816"/>
    <property type="match status" value="1"/>
</dbReference>